<gene>
    <name evidence="10" type="ORF">D7318_26645</name>
    <name evidence="9" type="ORF">D7319_20150</name>
</gene>
<dbReference type="InterPro" id="IPR035396">
    <property type="entry name" value="Bac_rhamnosid6H"/>
</dbReference>
<evidence type="ECO:0000313" key="11">
    <source>
        <dbReference type="Proteomes" id="UP000268652"/>
    </source>
</evidence>
<dbReference type="OrthoDB" id="9761045at2"/>
<dbReference type="PIRSF" id="PIRSF010631">
    <property type="entry name" value="A-rhamnsds"/>
    <property type="match status" value="1"/>
</dbReference>
<dbReference type="Pfam" id="PF17389">
    <property type="entry name" value="Bac_rhamnosid6H"/>
    <property type="match status" value="1"/>
</dbReference>
<name>A0A3A9W2W0_9ACTN</name>
<feature type="domain" description="Alpha-L-rhamnosidase six-hairpin glycosidase" evidence="7">
    <location>
        <begin position="407"/>
        <end position="754"/>
    </location>
</feature>
<dbReference type="InterPro" id="IPR035398">
    <property type="entry name" value="Bac_rhamnosid_C"/>
</dbReference>
<dbReference type="Gene3D" id="2.60.420.10">
    <property type="entry name" value="Maltose phosphorylase, domain 3"/>
    <property type="match status" value="1"/>
</dbReference>
<evidence type="ECO:0000259" key="6">
    <source>
        <dbReference type="Pfam" id="PF08531"/>
    </source>
</evidence>
<feature type="compositionally biased region" description="Pro residues" evidence="4">
    <location>
        <begin position="840"/>
        <end position="852"/>
    </location>
</feature>
<protein>
    <recommendedName>
        <fullName evidence="2">alpha-L-rhamnosidase</fullName>
        <ecNumber evidence="2">3.2.1.40</ecNumber>
    </recommendedName>
</protein>
<dbReference type="Gene3D" id="1.50.10.10">
    <property type="match status" value="1"/>
</dbReference>
<evidence type="ECO:0000259" key="5">
    <source>
        <dbReference type="Pfam" id="PF05592"/>
    </source>
</evidence>
<dbReference type="AlphaFoldDB" id="A0A3A9W2W0"/>
<dbReference type="GO" id="GO:0005975">
    <property type="term" value="P:carbohydrate metabolic process"/>
    <property type="evidence" value="ECO:0007669"/>
    <property type="project" value="InterPro"/>
</dbReference>
<comment type="catalytic activity">
    <reaction evidence="1">
        <text>Hydrolysis of terminal non-reducing alpha-L-rhamnose residues in alpha-L-rhamnosides.</text>
        <dbReference type="EC" id="3.2.1.40"/>
    </reaction>
</comment>
<dbReference type="Pfam" id="PF17390">
    <property type="entry name" value="Bac_rhamnosid_C"/>
    <property type="match status" value="1"/>
</dbReference>
<dbReference type="GO" id="GO:0030596">
    <property type="term" value="F:alpha-L-rhamnosidase activity"/>
    <property type="evidence" value="ECO:0007669"/>
    <property type="project" value="UniProtKB-EC"/>
</dbReference>
<dbReference type="Proteomes" id="UP000275024">
    <property type="component" value="Unassembled WGS sequence"/>
</dbReference>
<evidence type="ECO:0000256" key="4">
    <source>
        <dbReference type="SAM" id="MobiDB-lite"/>
    </source>
</evidence>
<keyword evidence="3" id="KW-0378">Hydrolase</keyword>
<dbReference type="InterPro" id="IPR012341">
    <property type="entry name" value="6hp_glycosidase-like_sf"/>
</dbReference>
<dbReference type="Pfam" id="PF08531">
    <property type="entry name" value="Bac_rhamnosid_N"/>
    <property type="match status" value="1"/>
</dbReference>
<evidence type="ECO:0000313" key="10">
    <source>
        <dbReference type="EMBL" id="RKN15910.1"/>
    </source>
</evidence>
<feature type="region of interest" description="Disordered" evidence="4">
    <location>
        <begin position="833"/>
        <end position="881"/>
    </location>
</feature>
<proteinExistence type="predicted"/>
<evidence type="ECO:0000256" key="3">
    <source>
        <dbReference type="ARBA" id="ARBA00022801"/>
    </source>
</evidence>
<reference evidence="11 12" key="1">
    <citation type="submission" date="2018-09" db="EMBL/GenBank/DDBJ databases">
        <title>Streptomyces sp. nov. DS1-2, an endophytic actinomycete isolated from roots of Dendrobium scabrilingue.</title>
        <authorList>
            <person name="Kuncharoen N."/>
            <person name="Kudo T."/>
            <person name="Ohkuma M."/>
            <person name="Yuki M."/>
            <person name="Tanasupawat S."/>
        </authorList>
    </citation>
    <scope>NUCLEOTIDE SEQUENCE [LARGE SCALE GENOMIC DNA]</scope>
    <source>
        <strain evidence="9 12">AZ1-7</strain>
        <strain evidence="10 11">DS1-2</strain>
    </source>
</reference>
<dbReference type="EC" id="3.2.1.40" evidence="2"/>
<accession>A0A3A9W2W0</accession>
<dbReference type="InterPro" id="IPR013783">
    <property type="entry name" value="Ig-like_fold"/>
</dbReference>
<dbReference type="Pfam" id="PF05592">
    <property type="entry name" value="Bac_rhamnosid"/>
    <property type="match status" value="1"/>
</dbReference>
<dbReference type="InterPro" id="IPR008928">
    <property type="entry name" value="6-hairpin_glycosidase_sf"/>
</dbReference>
<feature type="domain" description="Alpha-L-rhamnosidase C-terminal" evidence="8">
    <location>
        <begin position="756"/>
        <end position="826"/>
    </location>
</feature>
<evidence type="ECO:0000259" key="8">
    <source>
        <dbReference type="Pfam" id="PF17390"/>
    </source>
</evidence>
<dbReference type="InterPro" id="IPR008902">
    <property type="entry name" value="Rhamnosid_concanavalin"/>
</dbReference>
<evidence type="ECO:0000313" key="9">
    <source>
        <dbReference type="EMBL" id="RKN07082.1"/>
    </source>
</evidence>
<dbReference type="Pfam" id="PF25788">
    <property type="entry name" value="Ig_Rha78A_N"/>
    <property type="match status" value="1"/>
</dbReference>
<dbReference type="PANTHER" id="PTHR33307:SF6">
    <property type="entry name" value="ALPHA-RHAMNOSIDASE (EUROFUNG)-RELATED"/>
    <property type="match status" value="1"/>
</dbReference>
<dbReference type="InterPro" id="IPR013737">
    <property type="entry name" value="Bac_rhamnosid_N"/>
</dbReference>
<dbReference type="EMBL" id="RBDY01000030">
    <property type="protein sequence ID" value="RKN15910.1"/>
    <property type="molecule type" value="Genomic_DNA"/>
</dbReference>
<organism evidence="9 12">
    <name type="scientific">Streptomyces radicis</name>
    <dbReference type="NCBI Taxonomy" id="1750517"/>
    <lineage>
        <taxon>Bacteria</taxon>
        <taxon>Bacillati</taxon>
        <taxon>Actinomycetota</taxon>
        <taxon>Actinomycetes</taxon>
        <taxon>Kitasatosporales</taxon>
        <taxon>Streptomycetaceae</taxon>
        <taxon>Streptomyces</taxon>
    </lineage>
</organism>
<comment type="caution">
    <text evidence="9">The sequence shown here is derived from an EMBL/GenBank/DDBJ whole genome shotgun (WGS) entry which is preliminary data.</text>
</comment>
<evidence type="ECO:0000259" key="7">
    <source>
        <dbReference type="Pfam" id="PF17389"/>
    </source>
</evidence>
<dbReference type="PANTHER" id="PTHR33307">
    <property type="entry name" value="ALPHA-RHAMNOSIDASE (EUROFUNG)"/>
    <property type="match status" value="1"/>
</dbReference>
<dbReference type="Proteomes" id="UP000268652">
    <property type="component" value="Unassembled WGS sequence"/>
</dbReference>
<dbReference type="Gene3D" id="2.60.40.10">
    <property type="entry name" value="Immunoglobulins"/>
    <property type="match status" value="1"/>
</dbReference>
<dbReference type="EMBL" id="RBDX01000017">
    <property type="protein sequence ID" value="RKN07082.1"/>
    <property type="molecule type" value="Genomic_DNA"/>
</dbReference>
<feature type="domain" description="Bacterial alpha-L-rhamnosidase N-terminal" evidence="6">
    <location>
        <begin position="137"/>
        <end position="283"/>
    </location>
</feature>
<dbReference type="Gene3D" id="2.60.120.260">
    <property type="entry name" value="Galactose-binding domain-like"/>
    <property type="match status" value="2"/>
</dbReference>
<dbReference type="SUPFAM" id="SSF48208">
    <property type="entry name" value="Six-hairpin glycosidases"/>
    <property type="match status" value="1"/>
</dbReference>
<evidence type="ECO:0000256" key="2">
    <source>
        <dbReference type="ARBA" id="ARBA00012652"/>
    </source>
</evidence>
<evidence type="ECO:0000313" key="12">
    <source>
        <dbReference type="Proteomes" id="UP000275024"/>
    </source>
</evidence>
<keyword evidence="11" id="KW-1185">Reference proteome</keyword>
<sequence length="881" mass="96537">MAHVRDVRFEHHREALGVGESRPRLSWRYEGTRTVPEFVEIEVQGQNGTRHVRVRGDDHVLRAWPFAPLTSRERSAVRVRALDRWGAAGVWSAPATVEAGLLRTEDWLARMVAPPRGVDGEGGAVELRRTIDLTLPVRHARLYVTSWGVHVAHLNGVRVGEERLAPGWTSYHHRLPYRAHDITHLLGMGENLLVITLADGWYRGRLGWDAGFSRVYGERTAVLAQVEAVLQDGRSLELGTDEHWFAAPSPVVATSLYDGETRDERRGAAAWSPVEVLDAVPHALVAPTTPPVLPTEVLVPVASEVVDEGTTRYDLGQNLVGVLRMRVAGPSGATVTVRHAEVVEDGRLAVRPLRGARAIDRLVLGGQPVTWQPEFTVHGFRYADITTDHRDVRVEGVQAIVVHTDMRRTGHFECSDPELTRLWENARWSLRGNAVSVPTDCPQRDERLGWTGDIAVFAPAATTMYDCAGFLSSWLADLAAEQEENAGAPPLVVPSILGPTPPVAVWGDAAVVVPWTLYERYADVSMLRRAWASMTSWVELVRRRAGDDLIWEGDRQFGDWLDPAAPADEPAAARTDPDLVATAWFARSARLVARAATVLGRTGDARRYAALADAVAAAFRRTFTTPAGRIAGETQTAYATALAFDLLPDAAARQEAARRLVGLVEREKYRIATGFAGTPFLLDALTDTGHVQVAYRLLAETSPPSYRYQVRMGATTIWERWDSLLPDGSVNPGEMTSFNHYAYGAVADWLQRVVGGVAPLEPGYRRTAIRPLPGGDLTHARTSLLTPYGRIATHWRLDDDRYTLNAVVPTGVTAEVGLPDGTRHVVGAGDHTFTTRHRPAYPPSSTPPPGPPDATLARRTVNRSPGPVHRGRAKGQGHSAC</sequence>
<dbReference type="InterPro" id="IPR016007">
    <property type="entry name" value="Alpha_rhamnosid"/>
</dbReference>
<evidence type="ECO:0000256" key="1">
    <source>
        <dbReference type="ARBA" id="ARBA00001445"/>
    </source>
</evidence>
<feature type="domain" description="Alpha-L-rhamnosidase concanavalin-like" evidence="5">
    <location>
        <begin position="307"/>
        <end position="403"/>
    </location>
</feature>